<evidence type="ECO:0000259" key="10">
    <source>
        <dbReference type="Pfam" id="PF15539"/>
    </source>
</evidence>
<dbReference type="Proteomes" id="UP000887568">
    <property type="component" value="Unplaced"/>
</dbReference>
<feature type="region of interest" description="Disordered" evidence="7">
    <location>
        <begin position="1"/>
        <end position="185"/>
    </location>
</feature>
<feature type="compositionally biased region" description="Acidic residues" evidence="7">
    <location>
        <begin position="658"/>
        <end position="673"/>
    </location>
</feature>
<feature type="compositionally biased region" description="Polar residues" evidence="7">
    <location>
        <begin position="221"/>
        <end position="240"/>
    </location>
</feature>
<feature type="compositionally biased region" description="Polar residues" evidence="7">
    <location>
        <begin position="1249"/>
        <end position="1261"/>
    </location>
</feature>
<accession>A0A914AT56</accession>
<dbReference type="CTD" id="10036"/>
<feature type="compositionally biased region" description="Polar residues" evidence="7">
    <location>
        <begin position="915"/>
        <end position="925"/>
    </location>
</feature>
<feature type="compositionally biased region" description="Polar residues" evidence="7">
    <location>
        <begin position="50"/>
        <end position="66"/>
    </location>
</feature>
<dbReference type="Pfam" id="PF11600">
    <property type="entry name" value="CAF1A_acidic"/>
    <property type="match status" value="1"/>
</dbReference>
<dbReference type="RefSeq" id="XP_038066952.1">
    <property type="nucleotide sequence ID" value="XM_038211024.1"/>
</dbReference>
<dbReference type="GO" id="GO:0006334">
    <property type="term" value="P:nucleosome assembly"/>
    <property type="evidence" value="ECO:0007669"/>
    <property type="project" value="TreeGrafter"/>
</dbReference>
<evidence type="ECO:0000256" key="1">
    <source>
        <dbReference type="ARBA" id="ARBA00004123"/>
    </source>
</evidence>
<feature type="compositionally biased region" description="Polar residues" evidence="7">
    <location>
        <begin position="135"/>
        <end position="154"/>
    </location>
</feature>
<dbReference type="OMA" id="RAKYLHF"/>
<feature type="region of interest" description="Disordered" evidence="7">
    <location>
        <begin position="642"/>
        <end position="696"/>
    </location>
</feature>
<feature type="compositionally biased region" description="Polar residues" evidence="7">
    <location>
        <begin position="1044"/>
        <end position="1064"/>
    </location>
</feature>
<dbReference type="GO" id="GO:0005634">
    <property type="term" value="C:nucleus"/>
    <property type="evidence" value="ECO:0007669"/>
    <property type="project" value="UniProtKB-SubCell"/>
</dbReference>
<feature type="region of interest" description="Disordered" evidence="7">
    <location>
        <begin position="197"/>
        <end position="464"/>
    </location>
</feature>
<keyword evidence="6" id="KW-0539">Nucleus</keyword>
<dbReference type="Pfam" id="PF12253">
    <property type="entry name" value="CAF1A_dimeriz"/>
    <property type="match status" value="1"/>
</dbReference>
<evidence type="ECO:0000313" key="11">
    <source>
        <dbReference type="EnsemblMetazoa" id="XP_038066952.1"/>
    </source>
</evidence>
<evidence type="ECO:0000313" key="12">
    <source>
        <dbReference type="Proteomes" id="UP000887568"/>
    </source>
</evidence>
<evidence type="ECO:0000256" key="3">
    <source>
        <dbReference type="ARBA" id="ARBA00022763"/>
    </source>
</evidence>
<dbReference type="OrthoDB" id="79480at2759"/>
<feature type="compositionally biased region" description="Polar residues" evidence="7">
    <location>
        <begin position="167"/>
        <end position="176"/>
    </location>
</feature>
<evidence type="ECO:0000259" key="8">
    <source>
        <dbReference type="Pfam" id="PF11600"/>
    </source>
</evidence>
<dbReference type="PANTHER" id="PTHR15272">
    <property type="entry name" value="CHROMATIN ASSEMBLY FACTOR 1 SUBUNIT A CAF-1 SUBUNIT A"/>
    <property type="match status" value="1"/>
</dbReference>
<feature type="region of interest" description="Disordered" evidence="7">
    <location>
        <begin position="767"/>
        <end position="790"/>
    </location>
</feature>
<dbReference type="InterPro" id="IPR021644">
    <property type="entry name" value="CAF-1_p150_acidic"/>
</dbReference>
<feature type="compositionally biased region" description="Basic and acidic residues" evidence="7">
    <location>
        <begin position="376"/>
        <end position="464"/>
    </location>
</feature>
<keyword evidence="4" id="KW-0143">Chaperone</keyword>
<name>A0A914AT56_PATMI</name>
<dbReference type="EnsemblMetazoa" id="XM_038211024.1">
    <property type="protein sequence ID" value="XP_038066952.1"/>
    <property type="gene ID" value="LOC119736974"/>
</dbReference>
<feature type="domain" description="Chromatin assembly factor 1 subunit A dimerization" evidence="9">
    <location>
        <begin position="600"/>
        <end position="667"/>
    </location>
</feature>
<feature type="compositionally biased region" description="Basic and acidic residues" evidence="7">
    <location>
        <begin position="339"/>
        <end position="355"/>
    </location>
</feature>
<dbReference type="InterPro" id="IPR022043">
    <property type="entry name" value="CAF1A_DD"/>
</dbReference>
<protein>
    <submittedName>
        <fullName evidence="11">Uncharacterized protein</fullName>
    </submittedName>
</protein>
<dbReference type="Pfam" id="PF15539">
    <property type="entry name" value="CAF1-p150_C2"/>
    <property type="match status" value="1"/>
</dbReference>
<sequence length="1316" mass="144938">MIGEYAPDSGVGSKKRSLTSPGNVATSEGPIMSPPTKKLKQARLPFKVISSPSPNQCDKPSVTASPLPSKKRKLSGTDRSQTPNHPTKVKSTDAKLSAKKPADNPAKKFFVKKVLSSPVPPKNPRIETIDLDPEVSSSCEDQESNKPTSSSATPKRSLASKPKSLDSFLQTTQQPQVSTSDDVFDLSDDDILVIIEEELSSKENHDGLSATETMVADVESSRQSSQAATPSQKSSRSTASETEKTSDDKESKLKKEAPLSEMDVSMTCLDDSATASKLSYDADSEDGNDDEEARTVKSSEGSSEAESSTGGSTTNAGPATPKGVGKPVKKTPLSAKALKKLEEKEQLREEKIKSRMEKKRKLQEEEAERKRQKMNLKKEKEQERDEARKQKEMEKDVKRKERQQKKEEDEKEKEQRRMAKEEERKKKQENMDAKMEEKRKKNEERQRQEEEKQKQEDEKREKEARQKNFFKSFFKEAVVPVKKPQEKSCGWFAPFQVKDDMVLAPVRRCQKLPEVLEEFDTAFENQNLSSLYLDGLKSKTYVVGKAGRTPQGESEAQESSSRIGTPSVEKMQPDGDSQDVQLVSETPAKPAKKLVRMKCKLLQFHENYRPAYYGTWRRKSPMINPRNYLKKDEDLLDYEVDSDDEWEEPGESLSHSEGEDDGEEVDDGGDSDDGFFVPHGYLSESEGCEDEEEAENWKERRAAKAKSWEVELKRQQGVLKAVLIGCIWATGAQQSTSKMLDAYKAVALTTVPIDTRSKKQVAAANVTHSAEESSKTSVHPKGPWSDIGASLKRPVPAEAMPDLIRLVHGNTAGIKTLQREFREYWRLKDLSKKSGQTTPRPETPTTAEASQSVQTSSEEPRIVGTESPLPGPTGGEVKTPVLNELNPGMKSPSVQTQGREATPVSDGGTPEVTHAGQSSPANPTGDSIECSISKRQLMITINDIAVREKRPQFPRTCWYVHQRVLEKYNQQNLPIPCQWQNITKPQKTLRAESPLVGHSLPAYGTQTPVPTQGGYTAVMIQQNPMLVGSGHQPAIYVSNSSMHLPQPSGTNQGNTIPPRTTASGLNPLAVLNPHASVLQPSSVALPFQLQVANGMSASEIMQRLSATVPIQQNQSPPTLSANPAHVFNPITPGQMHYLNMLPKPTVVPSPQTVRITASQINKAATSYAVKVPRTSPNDIKAMLSSQAAKPTASPTNVKSDSKSSTAVSEAAPALSPGHTQEVSAVPPAQKPGVKTLKSFFNVKPVPKSQLDQTETSNSFSESKMKKGPEEMKDASESNDAVHPVVADDKEKTQSCIDVGKEMVQKKVEEMEVIEIN</sequence>
<feature type="compositionally biased region" description="Polar residues" evidence="7">
    <location>
        <begin position="551"/>
        <end position="564"/>
    </location>
</feature>
<keyword evidence="2" id="KW-0235">DNA replication</keyword>
<evidence type="ECO:0000256" key="2">
    <source>
        <dbReference type="ARBA" id="ARBA00022705"/>
    </source>
</evidence>
<feature type="region of interest" description="Disordered" evidence="7">
    <location>
        <begin position="1184"/>
        <end position="1230"/>
    </location>
</feature>
<organism evidence="11 12">
    <name type="scientific">Patiria miniata</name>
    <name type="common">Bat star</name>
    <name type="synonym">Asterina miniata</name>
    <dbReference type="NCBI Taxonomy" id="46514"/>
    <lineage>
        <taxon>Eukaryota</taxon>
        <taxon>Metazoa</taxon>
        <taxon>Echinodermata</taxon>
        <taxon>Eleutherozoa</taxon>
        <taxon>Asterozoa</taxon>
        <taxon>Asteroidea</taxon>
        <taxon>Valvatacea</taxon>
        <taxon>Valvatida</taxon>
        <taxon>Asterinidae</taxon>
        <taxon>Patiria</taxon>
    </lineage>
</organism>
<reference evidence="11" key="1">
    <citation type="submission" date="2022-11" db="UniProtKB">
        <authorList>
            <consortium name="EnsemblMetazoa"/>
        </authorList>
    </citation>
    <scope>IDENTIFICATION</scope>
</reference>
<feature type="compositionally biased region" description="Polar residues" evidence="7">
    <location>
        <begin position="1184"/>
        <end position="1207"/>
    </location>
</feature>
<dbReference type="InterPro" id="IPR029105">
    <property type="entry name" value="CAF1-p150_C2"/>
</dbReference>
<evidence type="ECO:0000256" key="7">
    <source>
        <dbReference type="SAM" id="MobiDB-lite"/>
    </source>
</evidence>
<keyword evidence="5" id="KW-0234">DNA repair</keyword>
<feature type="domain" description="Chromatin assembly factor 1 p150 subunit acidic region" evidence="8">
    <location>
        <begin position="355"/>
        <end position="502"/>
    </location>
</feature>
<dbReference type="GeneID" id="119736974"/>
<feature type="compositionally biased region" description="Low complexity" evidence="7">
    <location>
        <begin position="837"/>
        <end position="849"/>
    </location>
</feature>
<proteinExistence type="predicted"/>
<feature type="region of interest" description="Disordered" evidence="7">
    <location>
        <begin position="546"/>
        <end position="580"/>
    </location>
</feature>
<dbReference type="GO" id="GO:0006281">
    <property type="term" value="P:DNA repair"/>
    <property type="evidence" value="ECO:0007669"/>
    <property type="project" value="UniProtKB-KW"/>
</dbReference>
<dbReference type="PANTHER" id="PTHR15272:SF0">
    <property type="entry name" value="CHROMATIN ASSEMBLY FACTOR 1 SUBUNIT A"/>
    <property type="match status" value="1"/>
</dbReference>
<feature type="compositionally biased region" description="Low complexity" evidence="7">
    <location>
        <begin position="298"/>
        <end position="332"/>
    </location>
</feature>
<keyword evidence="3" id="KW-0227">DNA damage</keyword>
<feature type="region of interest" description="Disordered" evidence="7">
    <location>
        <begin position="1044"/>
        <end position="1065"/>
    </location>
</feature>
<dbReference type="GO" id="GO:0033186">
    <property type="term" value="C:CAF-1 complex"/>
    <property type="evidence" value="ECO:0007669"/>
    <property type="project" value="TreeGrafter"/>
</dbReference>
<evidence type="ECO:0000256" key="6">
    <source>
        <dbReference type="ARBA" id="ARBA00023242"/>
    </source>
</evidence>
<keyword evidence="12" id="KW-1185">Reference proteome</keyword>
<evidence type="ECO:0000256" key="5">
    <source>
        <dbReference type="ARBA" id="ARBA00023204"/>
    </source>
</evidence>
<feature type="region of interest" description="Disordered" evidence="7">
    <location>
        <begin position="1245"/>
        <end position="1293"/>
    </location>
</feature>
<dbReference type="GO" id="GO:0006260">
    <property type="term" value="P:DNA replication"/>
    <property type="evidence" value="ECO:0007669"/>
    <property type="project" value="UniProtKB-KW"/>
</dbReference>
<feature type="domain" description="Chromatin assembly factor 1 subunit p150 C-terminal" evidence="10">
    <location>
        <begin position="915"/>
        <end position="1008"/>
    </location>
</feature>
<comment type="subcellular location">
    <subcellularLocation>
        <location evidence="1">Nucleus</location>
    </subcellularLocation>
</comment>
<feature type="compositionally biased region" description="Basic and acidic residues" evidence="7">
    <location>
        <begin position="241"/>
        <end position="258"/>
    </location>
</feature>
<evidence type="ECO:0000259" key="9">
    <source>
        <dbReference type="Pfam" id="PF12253"/>
    </source>
</evidence>
<feature type="compositionally biased region" description="Acidic residues" evidence="7">
    <location>
        <begin position="282"/>
        <end position="292"/>
    </location>
</feature>
<evidence type="ECO:0000256" key="4">
    <source>
        <dbReference type="ARBA" id="ARBA00023186"/>
    </source>
</evidence>
<feature type="compositionally biased region" description="Basic and acidic residues" evidence="7">
    <location>
        <begin position="1262"/>
        <end position="1275"/>
    </location>
</feature>
<feature type="region of interest" description="Disordered" evidence="7">
    <location>
        <begin position="832"/>
        <end position="928"/>
    </location>
</feature>